<dbReference type="InterPro" id="IPR009057">
    <property type="entry name" value="Homeodomain-like_sf"/>
</dbReference>
<sequence>MKYKYNQSIYGLQEDELSAFLGLFTSKITGCGYRCLEKKDLLHQLPVPQNRLILILDGSASMEICGQTIFLEKGDLLFTKAYCILSASVGQEGCKFGYIYFHLDPLHLQESFFQKLGIQKDSMLWRSVQTRLIFLFERILEESSSKKPGYLSLMENLFHAMAVEVYRSQISIQKTDSHHNCCDSVQSEYLGRASSIIQENIQKNLSVEIVAAKIGITENYLYKIFKSILKCSPKEYILSARLDYASKMLLMTEYSIKDIAFHMEFSSPNHFSAAFKKHYGLSPKEFRKHTQVHKVNEIEKI</sequence>
<dbReference type="SMART" id="SM00342">
    <property type="entry name" value="HTH_ARAC"/>
    <property type="match status" value="1"/>
</dbReference>
<dbReference type="InterPro" id="IPR037923">
    <property type="entry name" value="HTH-like"/>
</dbReference>
<evidence type="ECO:0000256" key="3">
    <source>
        <dbReference type="ARBA" id="ARBA00023163"/>
    </source>
</evidence>
<dbReference type="PANTHER" id="PTHR43280:SF2">
    <property type="entry name" value="HTH-TYPE TRANSCRIPTIONAL REGULATOR EXSA"/>
    <property type="match status" value="1"/>
</dbReference>
<evidence type="ECO:0000313" key="6">
    <source>
        <dbReference type="Proteomes" id="UP000181899"/>
    </source>
</evidence>
<dbReference type="EMBL" id="FOVK01000012">
    <property type="protein sequence ID" value="SFO04331.1"/>
    <property type="molecule type" value="Genomic_DNA"/>
</dbReference>
<dbReference type="PANTHER" id="PTHR43280">
    <property type="entry name" value="ARAC-FAMILY TRANSCRIPTIONAL REGULATOR"/>
    <property type="match status" value="1"/>
</dbReference>
<keyword evidence="2 5" id="KW-0238">DNA-binding</keyword>
<gene>
    <name evidence="5" type="ORF">SAMN04488695_1126</name>
</gene>
<evidence type="ECO:0000313" key="5">
    <source>
        <dbReference type="EMBL" id="SFO04331.1"/>
    </source>
</evidence>
<dbReference type="InterPro" id="IPR020449">
    <property type="entry name" value="Tscrpt_reg_AraC-type_HTH"/>
</dbReference>
<dbReference type="GO" id="GO:0003700">
    <property type="term" value="F:DNA-binding transcription factor activity"/>
    <property type="evidence" value="ECO:0007669"/>
    <property type="project" value="InterPro"/>
</dbReference>
<evidence type="ECO:0000256" key="1">
    <source>
        <dbReference type="ARBA" id="ARBA00023015"/>
    </source>
</evidence>
<protein>
    <submittedName>
        <fullName evidence="5">AraC-type DNA-binding protein</fullName>
    </submittedName>
</protein>
<dbReference type="Proteomes" id="UP000181899">
    <property type="component" value="Unassembled WGS sequence"/>
</dbReference>
<dbReference type="PRINTS" id="PR00032">
    <property type="entry name" value="HTHARAC"/>
</dbReference>
<proteinExistence type="predicted"/>
<dbReference type="SUPFAM" id="SSF46689">
    <property type="entry name" value="Homeodomain-like"/>
    <property type="match status" value="2"/>
</dbReference>
<reference evidence="5 6" key="1">
    <citation type="submission" date="2016-10" db="EMBL/GenBank/DDBJ databases">
        <authorList>
            <person name="de Groot N.N."/>
        </authorList>
    </citation>
    <scope>NUCLEOTIDE SEQUENCE [LARGE SCALE GENOMIC DNA]</scope>
    <source>
        <strain evidence="5 6">ML2</strain>
    </source>
</reference>
<name>A0A1I5DZP3_9CLOT</name>
<keyword evidence="3" id="KW-0804">Transcription</keyword>
<dbReference type="Pfam" id="PF12833">
    <property type="entry name" value="HTH_18"/>
    <property type="match status" value="1"/>
</dbReference>
<dbReference type="Gene3D" id="1.10.10.60">
    <property type="entry name" value="Homeodomain-like"/>
    <property type="match status" value="2"/>
</dbReference>
<dbReference type="PROSITE" id="PS01124">
    <property type="entry name" value="HTH_ARAC_FAMILY_2"/>
    <property type="match status" value="1"/>
</dbReference>
<dbReference type="RefSeq" id="WP_074912693.1">
    <property type="nucleotide sequence ID" value="NZ_FOVK01000012.1"/>
</dbReference>
<accession>A0A1I5DZP3</accession>
<keyword evidence="6" id="KW-1185">Reference proteome</keyword>
<dbReference type="GO" id="GO:0043565">
    <property type="term" value="F:sequence-specific DNA binding"/>
    <property type="evidence" value="ECO:0007669"/>
    <property type="project" value="InterPro"/>
</dbReference>
<dbReference type="InterPro" id="IPR018060">
    <property type="entry name" value="HTH_AraC"/>
</dbReference>
<dbReference type="SUPFAM" id="SSF51215">
    <property type="entry name" value="Regulatory protein AraC"/>
    <property type="match status" value="1"/>
</dbReference>
<dbReference type="AlphaFoldDB" id="A0A1I5DZP3"/>
<keyword evidence="1" id="KW-0805">Transcription regulation</keyword>
<evidence type="ECO:0000259" key="4">
    <source>
        <dbReference type="PROSITE" id="PS01124"/>
    </source>
</evidence>
<evidence type="ECO:0000256" key="2">
    <source>
        <dbReference type="ARBA" id="ARBA00023125"/>
    </source>
</evidence>
<organism evidence="5 6">
    <name type="scientific">Proteiniclasticum ruminis</name>
    <dbReference type="NCBI Taxonomy" id="398199"/>
    <lineage>
        <taxon>Bacteria</taxon>
        <taxon>Bacillati</taxon>
        <taxon>Bacillota</taxon>
        <taxon>Clostridia</taxon>
        <taxon>Eubacteriales</taxon>
        <taxon>Clostridiaceae</taxon>
        <taxon>Proteiniclasticum</taxon>
    </lineage>
</organism>
<feature type="domain" description="HTH araC/xylS-type" evidence="4">
    <location>
        <begin position="191"/>
        <end position="289"/>
    </location>
</feature>
<dbReference type="OrthoDB" id="9813413at2"/>